<keyword evidence="2 5" id="KW-0812">Transmembrane</keyword>
<feature type="transmembrane region" description="Helical" evidence="5">
    <location>
        <begin position="104"/>
        <end position="124"/>
    </location>
</feature>
<evidence type="ECO:0000259" key="6">
    <source>
        <dbReference type="Pfam" id="PF00520"/>
    </source>
</evidence>
<evidence type="ECO:0000256" key="1">
    <source>
        <dbReference type="ARBA" id="ARBA00004141"/>
    </source>
</evidence>
<dbReference type="InterPro" id="IPR005821">
    <property type="entry name" value="Ion_trans_dom"/>
</dbReference>
<evidence type="ECO:0000256" key="3">
    <source>
        <dbReference type="ARBA" id="ARBA00022989"/>
    </source>
</evidence>
<dbReference type="SUPFAM" id="SSF81324">
    <property type="entry name" value="Voltage-gated potassium channels"/>
    <property type="match status" value="2"/>
</dbReference>
<feature type="transmembrane region" description="Helical" evidence="5">
    <location>
        <begin position="387"/>
        <end position="409"/>
    </location>
</feature>
<organism evidence="7 8">
    <name type="scientific">Perca fluviatilis</name>
    <name type="common">European perch</name>
    <dbReference type="NCBI Taxonomy" id="8168"/>
    <lineage>
        <taxon>Eukaryota</taxon>
        <taxon>Metazoa</taxon>
        <taxon>Chordata</taxon>
        <taxon>Craniata</taxon>
        <taxon>Vertebrata</taxon>
        <taxon>Euteleostomi</taxon>
        <taxon>Actinopterygii</taxon>
        <taxon>Neopterygii</taxon>
        <taxon>Teleostei</taxon>
        <taxon>Neoteleostei</taxon>
        <taxon>Acanthomorphata</taxon>
        <taxon>Eupercaria</taxon>
        <taxon>Perciformes</taxon>
        <taxon>Percoidei</taxon>
        <taxon>Percidae</taxon>
        <taxon>Percinae</taxon>
        <taxon>Perca</taxon>
    </lineage>
</organism>
<dbReference type="InterPro" id="IPR043203">
    <property type="entry name" value="VGCC_Ca_Na"/>
</dbReference>
<gene>
    <name evidence="7" type="ORF">PFLUV_G00092600</name>
</gene>
<sequence>MATILTNCVFMTMINPPAWIKTLDHVFTAVYTFEAVIKVASRGFCLGKFSFFRDPWNWLDVLVILSACVEEFVYLGISPIFRILKIIPLIPGLKKTVGDLAQSVKRLAGVIGLMVFCLIFFALIGQQLFMGALMNKCVMWTLASNSGNTDIDFNDFKINHLNHYYLPGVLDALRCGNSSDAGHCPEGFTCLRAGSNPNYGYTSFDSFGWSLLSMIRLMSKDFWENLVHLLLRAAGKFAVILFVVLVFPGCFCVLSLAVAVVAMACSEAGVSEATDREEEFSRIVAVLKRREEEEDGREASRAALTEDQENNMEGVDEKQRTCPPCWFVLANFLLKWNCCGCWRWLKQRLYAFVTNPFFDLGIVVCIVLNTVFMSLDHYPMTEKFWQILGEANLVFSAIFAAEMVLKLVAMDPYGYFQTHCIPDTSFTQNS</sequence>
<dbReference type="Pfam" id="PF00520">
    <property type="entry name" value="Ion_trans"/>
    <property type="match status" value="2"/>
</dbReference>
<evidence type="ECO:0000256" key="4">
    <source>
        <dbReference type="ARBA" id="ARBA00023136"/>
    </source>
</evidence>
<keyword evidence="8" id="KW-1185">Reference proteome</keyword>
<feature type="domain" description="Ion transport" evidence="6">
    <location>
        <begin position="356"/>
        <end position="418"/>
    </location>
</feature>
<keyword evidence="4 5" id="KW-0472">Membrane</keyword>
<dbReference type="GO" id="GO:0005248">
    <property type="term" value="F:voltage-gated sodium channel activity"/>
    <property type="evidence" value="ECO:0007669"/>
    <property type="project" value="TreeGrafter"/>
</dbReference>
<feature type="transmembrane region" description="Helical" evidence="5">
    <location>
        <begin position="357"/>
        <end position="375"/>
    </location>
</feature>
<dbReference type="Gene3D" id="1.20.120.350">
    <property type="entry name" value="Voltage-gated potassium channels. Chain C"/>
    <property type="match status" value="2"/>
</dbReference>
<dbReference type="InterPro" id="IPR027359">
    <property type="entry name" value="Volt_channel_dom_sf"/>
</dbReference>
<dbReference type="PANTHER" id="PTHR10037">
    <property type="entry name" value="VOLTAGE-GATED CATION CHANNEL CALCIUM AND SODIUM"/>
    <property type="match status" value="1"/>
</dbReference>
<feature type="domain" description="Ion transport" evidence="6">
    <location>
        <begin position="1"/>
        <end position="267"/>
    </location>
</feature>
<evidence type="ECO:0000313" key="8">
    <source>
        <dbReference type="Proteomes" id="UP000465112"/>
    </source>
</evidence>
<accession>A0A6A5F9Z9</accession>
<dbReference type="PANTHER" id="PTHR10037:SF223">
    <property type="entry name" value="SODIUM CHANNEL PROTEIN TYPE 4 SUBUNIT ALPHA"/>
    <property type="match status" value="1"/>
</dbReference>
<protein>
    <recommendedName>
        <fullName evidence="6">Ion transport domain-containing protein</fullName>
    </recommendedName>
</protein>
<dbReference type="AlphaFoldDB" id="A0A6A5F9Z9"/>
<dbReference type="GO" id="GO:0001518">
    <property type="term" value="C:voltage-gated sodium channel complex"/>
    <property type="evidence" value="ECO:0007669"/>
    <property type="project" value="TreeGrafter"/>
</dbReference>
<comment type="caution">
    <text evidence="7">The sequence shown here is derived from an EMBL/GenBank/DDBJ whole genome shotgun (WGS) entry which is preliminary data.</text>
</comment>
<dbReference type="Gene3D" id="1.10.287.70">
    <property type="match status" value="1"/>
</dbReference>
<proteinExistence type="predicted"/>
<dbReference type="EMBL" id="VHII01000008">
    <property type="protein sequence ID" value="KAF1386253.1"/>
    <property type="molecule type" value="Genomic_DNA"/>
</dbReference>
<dbReference type="GO" id="GO:0019228">
    <property type="term" value="P:neuronal action potential"/>
    <property type="evidence" value="ECO:0007669"/>
    <property type="project" value="TreeGrafter"/>
</dbReference>
<dbReference type="GO" id="GO:0086010">
    <property type="term" value="P:membrane depolarization during action potential"/>
    <property type="evidence" value="ECO:0007669"/>
    <property type="project" value="TreeGrafter"/>
</dbReference>
<keyword evidence="3 5" id="KW-1133">Transmembrane helix</keyword>
<reference evidence="7 8" key="1">
    <citation type="submission" date="2019-06" db="EMBL/GenBank/DDBJ databases">
        <title>A chromosome-scale genome assembly of the European perch, Perca fluviatilis.</title>
        <authorList>
            <person name="Roques C."/>
            <person name="Zahm M."/>
            <person name="Cabau C."/>
            <person name="Klopp C."/>
            <person name="Bouchez O."/>
            <person name="Donnadieu C."/>
            <person name="Kuhl H."/>
            <person name="Gislard M."/>
            <person name="Guendouz S."/>
            <person name="Journot L."/>
            <person name="Haffray P."/>
            <person name="Bestin A."/>
            <person name="Morvezen R."/>
            <person name="Feron R."/>
            <person name="Wen M."/>
            <person name="Jouanno E."/>
            <person name="Herpin A."/>
            <person name="Schartl M."/>
            <person name="Postlethwait J."/>
            <person name="Schaerlinger B."/>
            <person name="Chardard D."/>
            <person name="Lecocq T."/>
            <person name="Poncet C."/>
            <person name="Jaffrelo L."/>
            <person name="Lampietro C."/>
            <person name="Guiguen Y."/>
        </authorList>
    </citation>
    <scope>NUCLEOTIDE SEQUENCE [LARGE SCALE GENOMIC DNA]</scope>
    <source>
        <tissue evidence="7">Blood</tissue>
    </source>
</reference>
<name>A0A6A5F9Z9_PERFL</name>
<evidence type="ECO:0000256" key="2">
    <source>
        <dbReference type="ARBA" id="ARBA00022692"/>
    </source>
</evidence>
<comment type="subcellular location">
    <subcellularLocation>
        <location evidence="1">Membrane</location>
        <topology evidence="1">Multi-pass membrane protein</topology>
    </subcellularLocation>
</comment>
<dbReference type="Proteomes" id="UP000465112">
    <property type="component" value="Chromosome 8"/>
</dbReference>
<evidence type="ECO:0000256" key="5">
    <source>
        <dbReference type="SAM" id="Phobius"/>
    </source>
</evidence>
<evidence type="ECO:0000313" key="7">
    <source>
        <dbReference type="EMBL" id="KAF1386253.1"/>
    </source>
</evidence>
<feature type="transmembrane region" description="Helical" evidence="5">
    <location>
        <begin position="239"/>
        <end position="264"/>
    </location>
</feature>